<dbReference type="InterPro" id="IPR039356">
    <property type="entry name" value="YfbR/HDDC2"/>
</dbReference>
<accession>A0A848CC38</accession>
<comment type="cofactor">
    <cofactor evidence="3">
        <name>Co(2+)</name>
        <dbReference type="ChEBI" id="CHEBI:48828"/>
    </cofactor>
</comment>
<evidence type="ECO:0000313" key="10">
    <source>
        <dbReference type="Proteomes" id="UP000522333"/>
    </source>
</evidence>
<dbReference type="EC" id="3.1.3.89" evidence="5"/>
<dbReference type="PANTHER" id="PTHR11845">
    <property type="entry name" value="5'-DEOXYNUCLEOTIDASE HDDC2"/>
    <property type="match status" value="1"/>
</dbReference>
<dbReference type="GO" id="GO:0002953">
    <property type="term" value="F:5'-deoxynucleotidase activity"/>
    <property type="evidence" value="ECO:0007669"/>
    <property type="project" value="UniProtKB-EC"/>
</dbReference>
<evidence type="ECO:0000256" key="6">
    <source>
        <dbReference type="ARBA" id="ARBA00022723"/>
    </source>
</evidence>
<dbReference type="Pfam" id="PF13023">
    <property type="entry name" value="HD_3"/>
    <property type="match status" value="1"/>
</dbReference>
<evidence type="ECO:0000256" key="3">
    <source>
        <dbReference type="ARBA" id="ARBA00001941"/>
    </source>
</evidence>
<evidence type="ECO:0000256" key="7">
    <source>
        <dbReference type="ARBA" id="ARBA00022801"/>
    </source>
</evidence>
<gene>
    <name evidence="9" type="ORF">HF854_01450</name>
</gene>
<sequence length="209" mass="23840">MAQDSPNKSTPAAGLPDEQQLERITDFFHEAGHLRHTPRSGYAFLGSGSENVAEHSYRTSVIGYTLAKLAGADAARVTFLCLFHDLHEARTGDFNYVNHRYDTCRDRDALQDAVDGTGLEQDILEGWDELQERQSLEARLAHDADQLDLICNLKAELDKGNKFAADWLESAVKRLRSPQAQALCEVILRTDHNRWWYGRVDKKWWVDRK</sequence>
<proteinExistence type="predicted"/>
<dbReference type="Proteomes" id="UP000522333">
    <property type="component" value="Unassembled WGS sequence"/>
</dbReference>
<comment type="caution">
    <text evidence="9">The sequence shown here is derived from an EMBL/GenBank/DDBJ whole genome shotgun (WGS) entry which is preliminary data.</text>
</comment>
<evidence type="ECO:0000256" key="2">
    <source>
        <dbReference type="ARBA" id="ARBA00001936"/>
    </source>
</evidence>
<dbReference type="EMBL" id="JABAFY010000003">
    <property type="protein sequence ID" value="NME51214.1"/>
    <property type="molecule type" value="Genomic_DNA"/>
</dbReference>
<evidence type="ECO:0000259" key="8">
    <source>
        <dbReference type="SMART" id="SM00471"/>
    </source>
</evidence>
<evidence type="ECO:0000256" key="5">
    <source>
        <dbReference type="ARBA" id="ARBA00012964"/>
    </source>
</evidence>
<evidence type="ECO:0000256" key="1">
    <source>
        <dbReference type="ARBA" id="ARBA00001638"/>
    </source>
</evidence>
<organism evidence="9 10">
    <name type="scientific">Desulfovibrio piger</name>
    <dbReference type="NCBI Taxonomy" id="901"/>
    <lineage>
        <taxon>Bacteria</taxon>
        <taxon>Pseudomonadati</taxon>
        <taxon>Thermodesulfobacteriota</taxon>
        <taxon>Desulfovibrionia</taxon>
        <taxon>Desulfovibrionales</taxon>
        <taxon>Desulfovibrionaceae</taxon>
        <taxon>Desulfovibrio</taxon>
    </lineage>
</organism>
<dbReference type="GO" id="GO:0005737">
    <property type="term" value="C:cytoplasm"/>
    <property type="evidence" value="ECO:0007669"/>
    <property type="project" value="TreeGrafter"/>
</dbReference>
<evidence type="ECO:0000313" key="9">
    <source>
        <dbReference type="EMBL" id="NME51214.1"/>
    </source>
</evidence>
<dbReference type="GO" id="GO:0046872">
    <property type="term" value="F:metal ion binding"/>
    <property type="evidence" value="ECO:0007669"/>
    <property type="project" value="UniProtKB-KW"/>
</dbReference>
<comment type="cofactor">
    <cofactor evidence="2">
        <name>Mn(2+)</name>
        <dbReference type="ChEBI" id="CHEBI:29035"/>
    </cofactor>
</comment>
<keyword evidence="6" id="KW-0479">Metal-binding</keyword>
<dbReference type="InterPro" id="IPR003607">
    <property type="entry name" value="HD/PDEase_dom"/>
</dbReference>
<keyword evidence="7" id="KW-0378">Hydrolase</keyword>
<dbReference type="SUPFAM" id="SSF109604">
    <property type="entry name" value="HD-domain/PDEase-like"/>
    <property type="match status" value="1"/>
</dbReference>
<dbReference type="Gene3D" id="1.10.3210.10">
    <property type="entry name" value="Hypothetical protein af1432"/>
    <property type="match status" value="1"/>
</dbReference>
<dbReference type="InterPro" id="IPR006674">
    <property type="entry name" value="HD_domain"/>
</dbReference>
<name>A0A848CC38_9BACT</name>
<reference evidence="9 10" key="1">
    <citation type="submission" date="2020-04" db="EMBL/GenBank/DDBJ databases">
        <authorList>
            <person name="Hitch T.C.A."/>
            <person name="Wylensek D."/>
            <person name="Clavel T."/>
        </authorList>
    </citation>
    <scope>NUCLEOTIDE SEQUENCE [LARGE SCALE GENOMIC DNA]</scope>
    <source>
        <strain evidence="9 10">PG-251-APC-1</strain>
    </source>
</reference>
<evidence type="ECO:0000256" key="4">
    <source>
        <dbReference type="ARBA" id="ARBA00011738"/>
    </source>
</evidence>
<comment type="subunit">
    <text evidence="4">Homodimer.</text>
</comment>
<dbReference type="PANTHER" id="PTHR11845:SF13">
    <property type="entry name" value="5'-DEOXYNUCLEOTIDASE HDDC2"/>
    <property type="match status" value="1"/>
</dbReference>
<dbReference type="RefSeq" id="WP_168934684.1">
    <property type="nucleotide sequence ID" value="NZ_JABAFY010000003.1"/>
</dbReference>
<dbReference type="SMART" id="SM00471">
    <property type="entry name" value="HDc"/>
    <property type="match status" value="1"/>
</dbReference>
<comment type="catalytic activity">
    <reaction evidence="1">
        <text>a 2'-deoxyribonucleoside 5'-phosphate + H2O = a 2'-deoxyribonucleoside + phosphate</text>
        <dbReference type="Rhea" id="RHEA:36167"/>
        <dbReference type="ChEBI" id="CHEBI:15377"/>
        <dbReference type="ChEBI" id="CHEBI:18274"/>
        <dbReference type="ChEBI" id="CHEBI:43474"/>
        <dbReference type="ChEBI" id="CHEBI:65317"/>
        <dbReference type="EC" id="3.1.3.89"/>
    </reaction>
</comment>
<protein>
    <recommendedName>
        <fullName evidence="5">5'-deoxynucleotidase</fullName>
        <ecNumber evidence="5">3.1.3.89</ecNumber>
    </recommendedName>
</protein>
<dbReference type="AlphaFoldDB" id="A0A848CC38"/>
<feature type="domain" description="HD/PDEase" evidence="8">
    <location>
        <begin position="48"/>
        <end position="159"/>
    </location>
</feature>